<name>A0AAT9V7T2_9CAUD</name>
<dbReference type="Gene3D" id="3.90.1720.10">
    <property type="entry name" value="endopeptidase domain like (from Nostoc punctiforme)"/>
    <property type="match status" value="1"/>
</dbReference>
<gene>
    <name evidence="2" type="ORF">QB910_000101</name>
</gene>
<organism evidence="2">
    <name type="scientific">Alicyclobacillus phage KKP_3916</name>
    <dbReference type="NCBI Taxonomy" id="3040651"/>
    <lineage>
        <taxon>Viruses</taxon>
        <taxon>Duplodnaviria</taxon>
        <taxon>Heunggongvirae</taxon>
        <taxon>Uroviricota</taxon>
        <taxon>Caudoviricetes</taxon>
    </lineage>
</organism>
<feature type="compositionally biased region" description="Low complexity" evidence="1">
    <location>
        <begin position="210"/>
        <end position="222"/>
    </location>
</feature>
<proteinExistence type="predicted"/>
<feature type="compositionally biased region" description="Basic and acidic residues" evidence="1">
    <location>
        <begin position="185"/>
        <end position="207"/>
    </location>
</feature>
<dbReference type="EMBL" id="OQ846916">
    <property type="protein sequence ID" value="WJJ55345.1"/>
    <property type="molecule type" value="Genomic_DNA"/>
</dbReference>
<feature type="compositionally biased region" description="Polar residues" evidence="1">
    <location>
        <begin position="257"/>
        <end position="270"/>
    </location>
</feature>
<evidence type="ECO:0000256" key="1">
    <source>
        <dbReference type="SAM" id="MobiDB-lite"/>
    </source>
</evidence>
<evidence type="ECO:0000313" key="2">
    <source>
        <dbReference type="EMBL" id="WJJ55345.1"/>
    </source>
</evidence>
<feature type="compositionally biased region" description="Low complexity" evidence="1">
    <location>
        <begin position="230"/>
        <end position="240"/>
    </location>
</feature>
<feature type="region of interest" description="Disordered" evidence="1">
    <location>
        <begin position="178"/>
        <end position="298"/>
    </location>
</feature>
<reference evidence="2" key="1">
    <citation type="submission" date="2023-04" db="EMBL/GenBank/DDBJ databases">
        <title>Characterization and genome study of newly isolated Alicyclobacillus-specific phaga.</title>
        <authorList>
            <person name="Shymialevich D."/>
            <person name="Wojcicki M."/>
            <person name="Srednicka P."/>
            <person name="Swider O."/>
        </authorList>
    </citation>
    <scope>NUCLEOTIDE SEQUENCE</scope>
</reference>
<sequence>MPTKVVKTGDILLYTHLFNSPDWGAIKLGEELEDGKQRKEYIHVGVALNSRELITADGTVVAAHPINFNDEFDVYTLTDDRDKIHAALSATQKHLGEKYDWWEIIDQGIRDLTGGRVHLPRGFIMTQEHHKKICSTVAKVYIDALSLGIEIKEFPSPEDIYIAIAKYLGLLANEGEEVSSSEVSDPQKGKDEGTQVKDGDTTQEKAVNDSATTEEASSAPSKSKAKGKAKATTDTEGTEGSVPTESSASFVDEVHTNESISEAETNSEVQATEIIEPQGVQEAQDEVATSAETGETGE</sequence>
<protein>
    <submittedName>
        <fullName evidence="2">Uncharacterized protein</fullName>
    </submittedName>
</protein>
<accession>A0AAT9V7T2</accession>